<dbReference type="GO" id="GO:0009424">
    <property type="term" value="C:bacterial-type flagellum hook"/>
    <property type="evidence" value="ECO:0007669"/>
    <property type="project" value="UniProtKB-UniRule"/>
</dbReference>
<evidence type="ECO:0000313" key="8">
    <source>
        <dbReference type="EMBL" id="SHJ05980.1"/>
    </source>
</evidence>
<evidence type="ECO:0000256" key="5">
    <source>
        <dbReference type="RuleBase" id="RU362066"/>
    </source>
</evidence>
<dbReference type="AlphaFoldDB" id="A0A8G2C998"/>
<dbReference type="Pfam" id="PF02465">
    <property type="entry name" value="FliD_N"/>
    <property type="match status" value="1"/>
</dbReference>
<dbReference type="RefSeq" id="WP_020000523.1">
    <property type="nucleotide sequence ID" value="NZ_CP192219.1"/>
</dbReference>
<evidence type="ECO:0000256" key="3">
    <source>
        <dbReference type="ARBA" id="ARBA00023054"/>
    </source>
</evidence>
<dbReference type="GO" id="GO:0007155">
    <property type="term" value="P:cell adhesion"/>
    <property type="evidence" value="ECO:0007669"/>
    <property type="project" value="InterPro"/>
</dbReference>
<evidence type="ECO:0000256" key="4">
    <source>
        <dbReference type="ARBA" id="ARBA00023143"/>
    </source>
</evidence>
<keyword evidence="8" id="KW-0969">Cilium</keyword>
<comment type="function">
    <text evidence="5">Required for morphogenesis and for the elongation of the flagellar filament by facilitating polymerization of the flagellin monomers at the tip of growing filament. Forms a capping structure, which prevents flagellin subunits (transported through the central channel of the flagellum) from leaking out without polymerization at the distal end.</text>
</comment>
<comment type="subunit">
    <text evidence="2 5">Homopentamer.</text>
</comment>
<dbReference type="EMBL" id="FQZR01000003">
    <property type="protein sequence ID" value="SHJ05980.1"/>
    <property type="molecule type" value="Genomic_DNA"/>
</dbReference>
<name>A0A8G2C998_9BACT</name>
<dbReference type="InterPro" id="IPR040026">
    <property type="entry name" value="FliD"/>
</dbReference>
<dbReference type="InterPro" id="IPR003481">
    <property type="entry name" value="FliD_N"/>
</dbReference>
<keyword evidence="5" id="KW-0964">Secreted</keyword>
<evidence type="ECO:0000259" key="6">
    <source>
        <dbReference type="Pfam" id="PF02465"/>
    </source>
</evidence>
<dbReference type="PANTHER" id="PTHR30288:SF0">
    <property type="entry name" value="FLAGELLAR HOOK-ASSOCIATED PROTEIN 2"/>
    <property type="match status" value="1"/>
</dbReference>
<evidence type="ECO:0000256" key="1">
    <source>
        <dbReference type="ARBA" id="ARBA00009764"/>
    </source>
</evidence>
<dbReference type="GO" id="GO:0005576">
    <property type="term" value="C:extracellular region"/>
    <property type="evidence" value="ECO:0007669"/>
    <property type="project" value="UniProtKB-SubCell"/>
</dbReference>
<gene>
    <name evidence="8" type="ORF">SAMN05660830_01515</name>
</gene>
<dbReference type="InterPro" id="IPR010809">
    <property type="entry name" value="FliD_C"/>
</dbReference>
<dbReference type="GO" id="GO:0009421">
    <property type="term" value="C:bacterial-type flagellum filament cap"/>
    <property type="evidence" value="ECO:0007669"/>
    <property type="project" value="InterPro"/>
</dbReference>
<dbReference type="Proteomes" id="UP000184001">
    <property type="component" value="Unassembled WGS sequence"/>
</dbReference>
<keyword evidence="4 5" id="KW-0975">Bacterial flagellum</keyword>
<evidence type="ECO:0000259" key="7">
    <source>
        <dbReference type="Pfam" id="PF07195"/>
    </source>
</evidence>
<organism evidence="8 9">
    <name type="scientific">Halodesulfovibrio aestuarii</name>
    <dbReference type="NCBI Taxonomy" id="126333"/>
    <lineage>
        <taxon>Bacteria</taxon>
        <taxon>Pseudomonadati</taxon>
        <taxon>Thermodesulfobacteriota</taxon>
        <taxon>Desulfovibrionia</taxon>
        <taxon>Desulfovibrionales</taxon>
        <taxon>Desulfovibrionaceae</taxon>
        <taxon>Halodesulfovibrio</taxon>
    </lineage>
</organism>
<reference evidence="8 9" key="1">
    <citation type="submission" date="2016-11" db="EMBL/GenBank/DDBJ databases">
        <authorList>
            <person name="Varghese N."/>
            <person name="Submissions S."/>
        </authorList>
    </citation>
    <scope>NUCLEOTIDE SEQUENCE [LARGE SCALE GENOMIC DNA]</scope>
    <source>
        <strain evidence="8 9">DSM 17919</strain>
    </source>
</reference>
<protein>
    <recommendedName>
        <fullName evidence="5">Flagellar hook-associated protein 2</fullName>
        <shortName evidence="5">HAP2</shortName>
    </recommendedName>
    <alternativeName>
        <fullName evidence="5">Flagellar cap protein</fullName>
    </alternativeName>
</protein>
<dbReference type="GO" id="GO:0071973">
    <property type="term" value="P:bacterial-type flagellum-dependent cell motility"/>
    <property type="evidence" value="ECO:0007669"/>
    <property type="project" value="TreeGrafter"/>
</dbReference>
<comment type="caution">
    <text evidence="8">The sequence shown here is derived from an EMBL/GenBank/DDBJ whole genome shotgun (WGS) entry which is preliminary data.</text>
</comment>
<keyword evidence="3" id="KW-0175">Coiled coil</keyword>
<evidence type="ECO:0000256" key="2">
    <source>
        <dbReference type="ARBA" id="ARBA00011255"/>
    </source>
</evidence>
<dbReference type="Pfam" id="PF07195">
    <property type="entry name" value="FliD_C"/>
    <property type="match status" value="1"/>
</dbReference>
<feature type="domain" description="Flagellar hook-associated protein 2 C-terminal" evidence="7">
    <location>
        <begin position="232"/>
        <end position="556"/>
    </location>
</feature>
<sequence>MTYVSSVSSDVIAYQSASTSGSVNFTGLGNGTDFNEIIDAQIEAESYAKTTYEAKLKETEACSTLLEELVSSMSELDDTLNEMNSMSEFLEMSIVSSEDGVTGTVTGDAQEGNHTVEVNQLAQNDIWVNTSLTYSEPTDVITSVDAVFAFECDGEEISIEVAANTTAQQLVDMINSDPVARDFVTADLLSDGNELYFRLSGSETGADHAIVLSASTTLSDYSTAEFTNVRTAQNAKLKVDGFPAGTDEWMERDSNTVDDVVLGLDLTLTDTTEGIATVTVTCDTDVTKENIESFIDEVNSLVYEIQVLTGRVVTYVEDENSGETVEAYTIDSYSLDMVYNDIKSQLSMSVVGFSGKYDSYNALSQIGLYTDTDEGSDTFGQLLIDDDELDEALDENPYAVAELLSCKNTGISDTRGVQVTSTIEGITDPGAYDFEYTIVGGEIVSATVNGESATVKGNTVTAAAGTAAAGMVLEISDMAEGNHAAELRVKEGIIPQLQTAIDKWTNAEDGTLTAVADTYDTDATKLENEIYYQEERLSKMETSLRRKYAALDSQLSYYTNLQSSITAMISQTG</sequence>
<evidence type="ECO:0000313" key="9">
    <source>
        <dbReference type="Proteomes" id="UP000184001"/>
    </source>
</evidence>
<comment type="subcellular location">
    <subcellularLocation>
        <location evidence="5">Secreted</location>
    </subcellularLocation>
    <subcellularLocation>
        <location evidence="5">Bacterial flagellum</location>
    </subcellularLocation>
</comment>
<keyword evidence="8" id="KW-0966">Cell projection</keyword>
<accession>A0A8G2C998</accession>
<feature type="domain" description="Flagellar hook-associated protein 2 N-terminal" evidence="6">
    <location>
        <begin position="31"/>
        <end position="125"/>
    </location>
</feature>
<proteinExistence type="inferred from homology"/>
<dbReference type="PANTHER" id="PTHR30288">
    <property type="entry name" value="FLAGELLAR CAP/ASSEMBLY PROTEIN FLID"/>
    <property type="match status" value="1"/>
</dbReference>
<keyword evidence="8" id="KW-0282">Flagellum</keyword>
<comment type="similarity">
    <text evidence="1 5">Belongs to the FliD family.</text>
</comment>